<dbReference type="EMBL" id="JAHBMH010000063">
    <property type="protein sequence ID" value="KAK1934362.1"/>
    <property type="molecule type" value="Genomic_DNA"/>
</dbReference>
<reference evidence="1" key="2">
    <citation type="submission" date="2021-05" db="EMBL/GenBank/DDBJ databases">
        <authorList>
            <person name="Pain A."/>
        </authorList>
    </citation>
    <scope>NUCLEOTIDE SEQUENCE</scope>
    <source>
        <strain evidence="1">1802A</strain>
    </source>
</reference>
<dbReference type="AlphaFoldDB" id="A0AAD9G9M9"/>
<organism evidence="1 2">
    <name type="scientific">Babesia divergens</name>
    <dbReference type="NCBI Taxonomy" id="32595"/>
    <lineage>
        <taxon>Eukaryota</taxon>
        <taxon>Sar</taxon>
        <taxon>Alveolata</taxon>
        <taxon>Apicomplexa</taxon>
        <taxon>Aconoidasida</taxon>
        <taxon>Piroplasmida</taxon>
        <taxon>Babesiidae</taxon>
        <taxon>Babesia</taxon>
    </lineage>
</organism>
<name>A0AAD9G9M9_BABDI</name>
<protein>
    <submittedName>
        <fullName evidence="1">Uncharacterized protein</fullName>
    </submittedName>
</protein>
<dbReference type="Proteomes" id="UP001195914">
    <property type="component" value="Unassembled WGS sequence"/>
</dbReference>
<evidence type="ECO:0000313" key="2">
    <source>
        <dbReference type="Proteomes" id="UP001195914"/>
    </source>
</evidence>
<comment type="caution">
    <text evidence="1">The sequence shown here is derived from an EMBL/GenBank/DDBJ whole genome shotgun (WGS) entry which is preliminary data.</text>
</comment>
<evidence type="ECO:0000313" key="1">
    <source>
        <dbReference type="EMBL" id="KAK1934362.1"/>
    </source>
</evidence>
<sequence>MVHLNSYGGMFIGFKAMAQQRNASMKPKEETAVAKPATDKKPAKVVIDINAVEYVGGRKHVTHCRRIMLQELVAPNKLELIVTALFDQDDVNETFSHMRQSTKPVEAKYIHDSYTCDFDKQKIVLPCADKKQVILYVSCITSMFDEKNTRNVELKGYGHTKPIMLDKCNSVTNQKEQLNPIEAKENFEAKLSYNVTVTTEEDGPEIPEDRIGGCVSTDGQI</sequence>
<accession>A0AAD9G9M9</accession>
<reference evidence="1" key="1">
    <citation type="journal article" date="2014" name="Nucleic Acids Res.">
        <title>The evolutionary dynamics of variant antigen genes in Babesia reveal a history of genomic innovation underlying host-parasite interaction.</title>
        <authorList>
            <person name="Jackson A.P."/>
            <person name="Otto T.D."/>
            <person name="Darby A."/>
            <person name="Ramaprasad A."/>
            <person name="Xia D."/>
            <person name="Echaide I.E."/>
            <person name="Farber M."/>
            <person name="Gahlot S."/>
            <person name="Gamble J."/>
            <person name="Gupta D."/>
            <person name="Gupta Y."/>
            <person name="Jackson L."/>
            <person name="Malandrin L."/>
            <person name="Malas T.B."/>
            <person name="Moussa E."/>
            <person name="Nair M."/>
            <person name="Reid A.J."/>
            <person name="Sanders M."/>
            <person name="Sharma J."/>
            <person name="Tracey A."/>
            <person name="Quail M.A."/>
            <person name="Weir W."/>
            <person name="Wastling J.M."/>
            <person name="Hall N."/>
            <person name="Willadsen P."/>
            <person name="Lingelbach K."/>
            <person name="Shiels B."/>
            <person name="Tait A."/>
            <person name="Berriman M."/>
            <person name="Allred D.R."/>
            <person name="Pain A."/>
        </authorList>
    </citation>
    <scope>NUCLEOTIDE SEQUENCE</scope>
    <source>
        <strain evidence="1">1802A</strain>
    </source>
</reference>
<proteinExistence type="predicted"/>
<keyword evidence="2" id="KW-1185">Reference proteome</keyword>
<gene>
    <name evidence="1" type="ORF">X943_002264</name>
</gene>